<dbReference type="GO" id="GO:0052913">
    <property type="term" value="F:16S rRNA (guanine(966)-N(2))-methyltransferase activity"/>
    <property type="evidence" value="ECO:0007669"/>
    <property type="project" value="UniProtKB-EC"/>
</dbReference>
<protein>
    <recommendedName>
        <fullName evidence="4 9">Ribosomal RNA small subunit methyltransferase D</fullName>
        <ecNumber evidence="3 9">2.1.1.171</ecNumber>
    </recommendedName>
</protein>
<dbReference type="Pfam" id="PF03602">
    <property type="entry name" value="Cons_hypoth95"/>
    <property type="match status" value="1"/>
</dbReference>
<dbReference type="EC" id="2.1.1.171" evidence="3 9"/>
<evidence type="ECO:0000256" key="5">
    <source>
        <dbReference type="ARBA" id="ARBA00022603"/>
    </source>
</evidence>
<proteinExistence type="inferred from homology"/>
<evidence type="ECO:0000256" key="6">
    <source>
        <dbReference type="ARBA" id="ARBA00022679"/>
    </source>
</evidence>
<evidence type="ECO:0000256" key="2">
    <source>
        <dbReference type="ARBA" id="ARBA00005269"/>
    </source>
</evidence>
<dbReference type="AlphaFoldDB" id="A0A3E0TWB0"/>
<keyword evidence="9" id="KW-0698">rRNA processing</keyword>
<evidence type="ECO:0000313" key="10">
    <source>
        <dbReference type="EMBL" id="REL28710.1"/>
    </source>
</evidence>
<dbReference type="GO" id="GO:0003676">
    <property type="term" value="F:nucleic acid binding"/>
    <property type="evidence" value="ECO:0007669"/>
    <property type="project" value="InterPro"/>
</dbReference>
<dbReference type="OrthoDB" id="9803017at2"/>
<evidence type="ECO:0000256" key="4">
    <source>
        <dbReference type="ARBA" id="ARBA00013682"/>
    </source>
</evidence>
<name>A0A3E0TWB0_9GAMM</name>
<comment type="function">
    <text evidence="1 9">Specifically methylates the guanine in position 966 of 16S rRNA in the assembled 30S particle.</text>
</comment>
<keyword evidence="7 9" id="KW-0949">S-adenosyl-L-methionine</keyword>
<keyword evidence="6 9" id="KW-0808">Transferase</keyword>
<evidence type="ECO:0000256" key="1">
    <source>
        <dbReference type="ARBA" id="ARBA00002649"/>
    </source>
</evidence>
<dbReference type="Proteomes" id="UP000256478">
    <property type="component" value="Unassembled WGS sequence"/>
</dbReference>
<accession>A0A3E0TWB0</accession>
<evidence type="ECO:0000313" key="11">
    <source>
        <dbReference type="Proteomes" id="UP000256478"/>
    </source>
</evidence>
<dbReference type="RefSeq" id="WP_116009739.1">
    <property type="nucleotide sequence ID" value="NZ_QUOU01000001.1"/>
</dbReference>
<dbReference type="SUPFAM" id="SSF53335">
    <property type="entry name" value="S-adenosyl-L-methionine-dependent methyltransferases"/>
    <property type="match status" value="1"/>
</dbReference>
<dbReference type="PANTHER" id="PTHR43542:SF1">
    <property type="entry name" value="METHYLTRANSFERASE"/>
    <property type="match status" value="1"/>
</dbReference>
<comment type="catalytic activity">
    <reaction evidence="8 9">
        <text>guanosine(966) in 16S rRNA + S-adenosyl-L-methionine = N(2)-methylguanosine(966) in 16S rRNA + S-adenosyl-L-homocysteine + H(+)</text>
        <dbReference type="Rhea" id="RHEA:23548"/>
        <dbReference type="Rhea" id="RHEA-COMP:10211"/>
        <dbReference type="Rhea" id="RHEA-COMP:10212"/>
        <dbReference type="ChEBI" id="CHEBI:15378"/>
        <dbReference type="ChEBI" id="CHEBI:57856"/>
        <dbReference type="ChEBI" id="CHEBI:59789"/>
        <dbReference type="ChEBI" id="CHEBI:74269"/>
        <dbReference type="ChEBI" id="CHEBI:74481"/>
        <dbReference type="EC" id="2.1.1.171"/>
    </reaction>
</comment>
<comment type="similarity">
    <text evidence="2 9">Belongs to the methyltransferase superfamily. RsmD family.</text>
</comment>
<dbReference type="CDD" id="cd02440">
    <property type="entry name" value="AdoMet_MTases"/>
    <property type="match status" value="1"/>
</dbReference>
<dbReference type="PROSITE" id="PS00092">
    <property type="entry name" value="N6_MTASE"/>
    <property type="match status" value="1"/>
</dbReference>
<organism evidence="10 11">
    <name type="scientific">Thalassotalea euphylliae</name>
    <dbReference type="NCBI Taxonomy" id="1655234"/>
    <lineage>
        <taxon>Bacteria</taxon>
        <taxon>Pseudomonadati</taxon>
        <taxon>Pseudomonadota</taxon>
        <taxon>Gammaproteobacteria</taxon>
        <taxon>Alteromonadales</taxon>
        <taxon>Colwelliaceae</taxon>
        <taxon>Thalassotalea</taxon>
    </lineage>
</organism>
<comment type="caution">
    <text evidence="10">The sequence shown here is derived from an EMBL/GenBank/DDBJ whole genome shotgun (WGS) entry which is preliminary data.</text>
</comment>
<evidence type="ECO:0000256" key="9">
    <source>
        <dbReference type="PIRNR" id="PIRNR004553"/>
    </source>
</evidence>
<sequence length="199" mass="22026">MNKARARKRPNASITTKAQSSIRLIAGQHRGRKLPVLSADGLRPTTDRVKETLFNWLMTDIQGSKCLDCFAGAGSLGFEAVSRHAESVTMLELNEAAAQQLKANQQLLKADNIDVINTNTLSYLATSKTAFDVVFVDPPFRQQLAQQTIDLLTQGWLAEHALVYVETETESPAPQVPANWQLIKEKTAGQVAYRLYQLT</sequence>
<dbReference type="InterPro" id="IPR002052">
    <property type="entry name" value="DNA_methylase_N6_adenine_CS"/>
</dbReference>
<dbReference type="InterPro" id="IPR029063">
    <property type="entry name" value="SAM-dependent_MTases_sf"/>
</dbReference>
<evidence type="ECO:0000256" key="8">
    <source>
        <dbReference type="ARBA" id="ARBA00048326"/>
    </source>
</evidence>
<reference evidence="10 11" key="1">
    <citation type="submission" date="2018-08" db="EMBL/GenBank/DDBJ databases">
        <title>Thalassotalea euphylliae genome.</title>
        <authorList>
            <person name="Summers S."/>
            <person name="Rice S.A."/>
            <person name="Freckelton M.L."/>
            <person name="Nedved B.T."/>
            <person name="Hadfield M.G."/>
        </authorList>
    </citation>
    <scope>NUCLEOTIDE SEQUENCE [LARGE SCALE GENOMIC DNA]</scope>
    <source>
        <strain evidence="10 11">H1</strain>
    </source>
</reference>
<dbReference type="PIRSF" id="PIRSF004553">
    <property type="entry name" value="CHP00095"/>
    <property type="match status" value="1"/>
</dbReference>
<keyword evidence="5 9" id="KW-0489">Methyltransferase</keyword>
<dbReference type="NCBIfam" id="TIGR00095">
    <property type="entry name" value="16S rRNA (guanine(966)-N(2))-methyltransferase RsmD"/>
    <property type="match status" value="1"/>
</dbReference>
<dbReference type="Gene3D" id="3.40.50.150">
    <property type="entry name" value="Vaccinia Virus protein VP39"/>
    <property type="match status" value="1"/>
</dbReference>
<evidence type="ECO:0000256" key="3">
    <source>
        <dbReference type="ARBA" id="ARBA00012141"/>
    </source>
</evidence>
<dbReference type="EMBL" id="QUOU01000001">
    <property type="protein sequence ID" value="REL28710.1"/>
    <property type="molecule type" value="Genomic_DNA"/>
</dbReference>
<gene>
    <name evidence="10" type="primary">rsmD</name>
    <name evidence="10" type="ORF">DXX93_20485</name>
</gene>
<evidence type="ECO:0000256" key="7">
    <source>
        <dbReference type="ARBA" id="ARBA00022691"/>
    </source>
</evidence>
<dbReference type="PANTHER" id="PTHR43542">
    <property type="entry name" value="METHYLTRANSFERASE"/>
    <property type="match status" value="1"/>
</dbReference>
<dbReference type="InterPro" id="IPR004398">
    <property type="entry name" value="RNA_MeTrfase_RsmD"/>
</dbReference>